<dbReference type="EMBL" id="KV454016">
    <property type="protein sequence ID" value="ODV94439.1"/>
    <property type="molecule type" value="Genomic_DNA"/>
</dbReference>
<accession>A0A1E4TRQ8</accession>
<dbReference type="InterPro" id="IPR019488">
    <property type="entry name" value="Nucl_pore_RNA_shuttling_Mtr2"/>
</dbReference>
<dbReference type="STRING" id="669874.A0A1E4TRQ8"/>
<proteinExistence type="predicted"/>
<name>A0A1E4TRQ8_PACTA</name>
<evidence type="ECO:0008006" key="3">
    <source>
        <dbReference type="Google" id="ProtNLM"/>
    </source>
</evidence>
<reference evidence="2" key="1">
    <citation type="submission" date="2016-05" db="EMBL/GenBank/DDBJ databases">
        <title>Comparative genomics of biotechnologically important yeasts.</title>
        <authorList>
            <consortium name="DOE Joint Genome Institute"/>
            <person name="Riley R."/>
            <person name="Haridas S."/>
            <person name="Wolfe K.H."/>
            <person name="Lopes M.R."/>
            <person name="Hittinger C.T."/>
            <person name="Goker M."/>
            <person name="Salamov A."/>
            <person name="Wisecaver J."/>
            <person name="Long T.M."/>
            <person name="Aerts A.L."/>
            <person name="Barry K."/>
            <person name="Choi C."/>
            <person name="Clum A."/>
            <person name="Coughlan A.Y."/>
            <person name="Deshpande S."/>
            <person name="Douglass A.P."/>
            <person name="Hanson S.J."/>
            <person name="Klenk H.-P."/>
            <person name="Labutti K."/>
            <person name="Lapidus A."/>
            <person name="Lindquist E."/>
            <person name="Lipzen A."/>
            <person name="Meier-Kolthoff J.P."/>
            <person name="Ohm R.A."/>
            <person name="Otillar R.P."/>
            <person name="Pangilinan J."/>
            <person name="Peng Y."/>
            <person name="Rokas A."/>
            <person name="Rosa C.A."/>
            <person name="Scheuner C."/>
            <person name="Sibirny A.A."/>
            <person name="Slot J.C."/>
            <person name="Stielow J.B."/>
            <person name="Sun H."/>
            <person name="Kurtzman C.P."/>
            <person name="Blackwell M."/>
            <person name="Grigoriev I.V."/>
            <person name="Jeffries T.W."/>
        </authorList>
    </citation>
    <scope>NUCLEOTIDE SEQUENCE [LARGE SCALE GENOMIC DNA]</scope>
    <source>
        <strain evidence="2">NRRL Y-2460</strain>
    </source>
</reference>
<dbReference type="AlphaFoldDB" id="A0A1E4TRQ8"/>
<dbReference type="SUPFAM" id="SSF54427">
    <property type="entry name" value="NTF2-like"/>
    <property type="match status" value="1"/>
</dbReference>
<organism evidence="1 2">
    <name type="scientific">Pachysolen tannophilus NRRL Y-2460</name>
    <dbReference type="NCBI Taxonomy" id="669874"/>
    <lineage>
        <taxon>Eukaryota</taxon>
        <taxon>Fungi</taxon>
        <taxon>Dikarya</taxon>
        <taxon>Ascomycota</taxon>
        <taxon>Saccharomycotina</taxon>
        <taxon>Pichiomycetes</taxon>
        <taxon>Pachysolenaceae</taxon>
        <taxon>Pachysolen</taxon>
    </lineage>
</organism>
<sequence>MSAASDPTSNVEPFLKKIISTLDNQFITSPSQYQNNVQLFKASILPQLKQQSAVIINGSPYASKTQLQEIWSNLPISQHQLTSYDTHLIPGSGTFIISCSLKVRFDESGKTRLGESAELVQNNSHTGNTNVAVVKLWSSWYGVNLNLVVDEIISSNTDVESINSFNYRFTYKPENSIISL</sequence>
<dbReference type="Gene3D" id="3.10.450.50">
    <property type="match status" value="1"/>
</dbReference>
<evidence type="ECO:0000313" key="1">
    <source>
        <dbReference type="EMBL" id="ODV94439.1"/>
    </source>
</evidence>
<dbReference type="OrthoDB" id="25408at2759"/>
<dbReference type="Pfam" id="PF10429">
    <property type="entry name" value="Mtr2"/>
    <property type="match status" value="1"/>
</dbReference>
<dbReference type="Proteomes" id="UP000094236">
    <property type="component" value="Unassembled WGS sequence"/>
</dbReference>
<keyword evidence="2" id="KW-1185">Reference proteome</keyword>
<protein>
    <recommendedName>
        <fullName evidence="3">mRNA transport regulator MTR2</fullName>
    </recommendedName>
</protein>
<dbReference type="InterPro" id="IPR032710">
    <property type="entry name" value="NTF2-like_dom_sf"/>
</dbReference>
<gene>
    <name evidence="1" type="ORF">PACTADRAFT_71172</name>
</gene>
<evidence type="ECO:0000313" key="2">
    <source>
        <dbReference type="Proteomes" id="UP000094236"/>
    </source>
</evidence>